<dbReference type="InterPro" id="IPR007482">
    <property type="entry name" value="Tyr_Pase-like_PTPLA"/>
</dbReference>
<dbReference type="GO" id="GO:0102158">
    <property type="term" value="F:very-long-chain (3R)-3-hydroxyacyl-CoA dehydratase activity"/>
    <property type="evidence" value="ECO:0007669"/>
    <property type="project" value="UniProtKB-EC"/>
</dbReference>
<evidence type="ECO:0000256" key="11">
    <source>
        <dbReference type="ARBA" id="ARBA00023160"/>
    </source>
</evidence>
<evidence type="ECO:0000256" key="14">
    <source>
        <dbReference type="RuleBase" id="RU363109"/>
    </source>
</evidence>
<keyword evidence="12 14" id="KW-0456">Lyase</keyword>
<accession>A0AAV7XH11</accession>
<feature type="transmembrane region" description="Helical" evidence="14">
    <location>
        <begin position="127"/>
        <end position="147"/>
    </location>
</feature>
<keyword evidence="16" id="KW-1185">Reference proteome</keyword>
<evidence type="ECO:0000256" key="7">
    <source>
        <dbReference type="ARBA" id="ARBA00022832"/>
    </source>
</evidence>
<dbReference type="EMBL" id="JAPTSV010000010">
    <property type="protein sequence ID" value="KAJ1523678.1"/>
    <property type="molecule type" value="Genomic_DNA"/>
</dbReference>
<keyword evidence="6 14" id="KW-0812">Transmembrane</keyword>
<feature type="transmembrane region" description="Helical" evidence="14">
    <location>
        <begin position="98"/>
        <end position="121"/>
    </location>
</feature>
<dbReference type="Pfam" id="PF04387">
    <property type="entry name" value="PTPLA"/>
    <property type="match status" value="1"/>
</dbReference>
<feature type="transmembrane region" description="Helical" evidence="14">
    <location>
        <begin position="154"/>
        <end position="175"/>
    </location>
</feature>
<evidence type="ECO:0000256" key="10">
    <source>
        <dbReference type="ARBA" id="ARBA00023136"/>
    </source>
</evidence>
<evidence type="ECO:0000256" key="3">
    <source>
        <dbReference type="ARBA" id="ARBA00007811"/>
    </source>
</evidence>
<dbReference type="GO" id="GO:0042761">
    <property type="term" value="P:very long-chain fatty acid biosynthetic process"/>
    <property type="evidence" value="ECO:0007669"/>
    <property type="project" value="TreeGrafter"/>
</dbReference>
<evidence type="ECO:0000256" key="4">
    <source>
        <dbReference type="ARBA" id="ARBA00013122"/>
    </source>
</evidence>
<evidence type="ECO:0000256" key="9">
    <source>
        <dbReference type="ARBA" id="ARBA00023098"/>
    </source>
</evidence>
<feature type="transmembrane region" description="Helical" evidence="14">
    <location>
        <begin position="195"/>
        <end position="216"/>
    </location>
</feature>
<dbReference type="EC" id="4.2.1.134" evidence="4 14"/>
<reference evidence="15" key="1">
    <citation type="submission" date="2022-12" db="EMBL/GenBank/DDBJ databases">
        <title>Chromosome-level genome assembly of the bean flower thrips Megalurothrips usitatus.</title>
        <authorList>
            <person name="Ma L."/>
            <person name="Liu Q."/>
            <person name="Li H."/>
            <person name="Cai W."/>
        </authorList>
    </citation>
    <scope>NUCLEOTIDE SEQUENCE</scope>
    <source>
        <strain evidence="15">Cailab_2022a</strain>
    </source>
</reference>
<proteinExistence type="inferred from homology"/>
<sequence>MAGKGGAAPKTRKEPNVAVKAYLILYNVVQVIGWSYLFYQLVSYHVNPPKDVTLWEHVKTTVVIFQNAAILEVVHAAVGFVVSNVVLTAAQVYSRVMVVGLVLLATPTAPLSIGLPLALFAWSVTEIIRYSFYALNLIGAVPYFLIWCRYTFFIVLYPIGITGELLCIWSAYQYASETSMWSFPLPNALNFTFDFGYFLIGSMLAYIPVFPQLYLYMFGQRKKVILGGGGSSTKKTK</sequence>
<dbReference type="Proteomes" id="UP001075354">
    <property type="component" value="Chromosome 10"/>
</dbReference>
<evidence type="ECO:0000256" key="6">
    <source>
        <dbReference type="ARBA" id="ARBA00022692"/>
    </source>
</evidence>
<keyword evidence="11 14" id="KW-0275">Fatty acid biosynthesis</keyword>
<protein>
    <recommendedName>
        <fullName evidence="4 14">Very-long-chain (3R)-3-hydroxyacyl-CoA dehydratase</fullName>
        <ecNumber evidence="4 14">4.2.1.134</ecNumber>
    </recommendedName>
</protein>
<keyword evidence="9 14" id="KW-0443">Lipid metabolism</keyword>
<evidence type="ECO:0000256" key="13">
    <source>
        <dbReference type="ARBA" id="ARBA00036671"/>
    </source>
</evidence>
<evidence type="ECO:0000256" key="12">
    <source>
        <dbReference type="ARBA" id="ARBA00023239"/>
    </source>
</evidence>
<dbReference type="PANTHER" id="PTHR11035">
    <property type="entry name" value="VERY-LONG-CHAIN (3R)-3-HYDROXYACYL-COA DEHYDRATASE"/>
    <property type="match status" value="1"/>
</dbReference>
<dbReference type="GO" id="GO:0030148">
    <property type="term" value="P:sphingolipid biosynthetic process"/>
    <property type="evidence" value="ECO:0007669"/>
    <property type="project" value="TreeGrafter"/>
</dbReference>
<gene>
    <name evidence="15" type="ORF">ONE63_001518</name>
</gene>
<keyword evidence="14" id="KW-0256">Endoplasmic reticulum</keyword>
<keyword evidence="7 14" id="KW-0276">Fatty acid metabolism</keyword>
<comment type="catalytic activity">
    <reaction evidence="13 14">
        <text>a very-long-chain (3R)-3-hydroxyacyl-CoA = a very-long-chain (2E)-enoyl-CoA + H2O</text>
        <dbReference type="Rhea" id="RHEA:45812"/>
        <dbReference type="ChEBI" id="CHEBI:15377"/>
        <dbReference type="ChEBI" id="CHEBI:83728"/>
        <dbReference type="ChEBI" id="CHEBI:85440"/>
        <dbReference type="EC" id="4.2.1.134"/>
    </reaction>
</comment>
<keyword evidence="5 14" id="KW-0444">Lipid biosynthesis</keyword>
<evidence type="ECO:0000256" key="5">
    <source>
        <dbReference type="ARBA" id="ARBA00022516"/>
    </source>
</evidence>
<comment type="caution">
    <text evidence="15">The sequence shown here is derived from an EMBL/GenBank/DDBJ whole genome shotgun (WGS) entry which is preliminary data.</text>
</comment>
<evidence type="ECO:0000256" key="8">
    <source>
        <dbReference type="ARBA" id="ARBA00022989"/>
    </source>
</evidence>
<evidence type="ECO:0000313" key="16">
    <source>
        <dbReference type="Proteomes" id="UP001075354"/>
    </source>
</evidence>
<comment type="similarity">
    <text evidence="3 14">Belongs to the very long-chain fatty acids dehydratase HACD family.</text>
</comment>
<keyword evidence="10 14" id="KW-0472">Membrane</keyword>
<dbReference type="GO" id="GO:0030497">
    <property type="term" value="P:fatty acid elongation"/>
    <property type="evidence" value="ECO:0007669"/>
    <property type="project" value="TreeGrafter"/>
</dbReference>
<dbReference type="GO" id="GO:0005789">
    <property type="term" value="C:endoplasmic reticulum membrane"/>
    <property type="evidence" value="ECO:0007669"/>
    <property type="project" value="UniProtKB-SubCell"/>
</dbReference>
<comment type="function">
    <text evidence="14">Catalyzes the third of the four reactions of the long-chain fatty acids elongation cycle. This endoplasmic reticulum-bound enzymatic process, allows the addition of two carbons to the chain of long- and very long-chain fatty acids/VLCFAs per cycle. This enzyme catalyzes the dehydration of the 3-hydroxyacyl-CoA intermediate into trans-2,3-enoyl-CoA, within each cycle of fatty acid elongation. Thereby, it participates to the production of VLCFAs of different chain lengths that are involved in multiple biological processes as precursors of membrane lipids and lipid mediators.</text>
</comment>
<dbReference type="PANTHER" id="PTHR11035:SF3">
    <property type="entry name" value="VERY-LONG-CHAIN (3R)-3-HYDROXYACYL-COA DEHYDRATASE"/>
    <property type="match status" value="1"/>
</dbReference>
<comment type="pathway">
    <text evidence="2 14">Lipid metabolism; fatty acid biosynthesis.</text>
</comment>
<dbReference type="AlphaFoldDB" id="A0AAV7XH11"/>
<feature type="transmembrane region" description="Helical" evidence="14">
    <location>
        <begin position="21"/>
        <end position="42"/>
    </location>
</feature>
<keyword evidence="8 14" id="KW-1133">Transmembrane helix</keyword>
<comment type="subcellular location">
    <subcellularLocation>
        <location evidence="14">Endoplasmic reticulum membrane</location>
        <topology evidence="14">Multi-pass membrane protein</topology>
    </subcellularLocation>
    <subcellularLocation>
        <location evidence="1">Membrane</location>
        <topology evidence="1">Multi-pass membrane protein</topology>
    </subcellularLocation>
</comment>
<evidence type="ECO:0000256" key="1">
    <source>
        <dbReference type="ARBA" id="ARBA00004141"/>
    </source>
</evidence>
<evidence type="ECO:0000313" key="15">
    <source>
        <dbReference type="EMBL" id="KAJ1523678.1"/>
    </source>
</evidence>
<evidence type="ECO:0000256" key="2">
    <source>
        <dbReference type="ARBA" id="ARBA00005194"/>
    </source>
</evidence>
<feature type="transmembrane region" description="Helical" evidence="14">
    <location>
        <begin position="62"/>
        <end position="86"/>
    </location>
</feature>
<name>A0AAV7XH11_9NEOP</name>
<organism evidence="15 16">
    <name type="scientific">Megalurothrips usitatus</name>
    <name type="common">bean blossom thrips</name>
    <dbReference type="NCBI Taxonomy" id="439358"/>
    <lineage>
        <taxon>Eukaryota</taxon>
        <taxon>Metazoa</taxon>
        <taxon>Ecdysozoa</taxon>
        <taxon>Arthropoda</taxon>
        <taxon>Hexapoda</taxon>
        <taxon>Insecta</taxon>
        <taxon>Pterygota</taxon>
        <taxon>Neoptera</taxon>
        <taxon>Paraneoptera</taxon>
        <taxon>Thysanoptera</taxon>
        <taxon>Terebrantia</taxon>
        <taxon>Thripoidea</taxon>
        <taxon>Thripidae</taxon>
        <taxon>Megalurothrips</taxon>
    </lineage>
</organism>